<reference evidence="1 2" key="1">
    <citation type="submission" date="2019-06" db="EMBL/GenBank/DDBJ databases">
        <title>Sequencing the genomes of 1000 actinobacteria strains.</title>
        <authorList>
            <person name="Klenk H.-P."/>
        </authorList>
    </citation>
    <scope>NUCLEOTIDE SEQUENCE [LARGE SCALE GENOMIC DNA]</scope>
    <source>
        <strain evidence="1 2">DSM 24683</strain>
    </source>
</reference>
<gene>
    <name evidence="1" type="ORF">FB561_4626</name>
</gene>
<dbReference type="SUPFAM" id="SSF75005">
    <property type="entry name" value="Arabinanase/levansucrase/invertase"/>
    <property type="match status" value="1"/>
</dbReference>
<proteinExistence type="predicted"/>
<dbReference type="PANTHER" id="PTHR43301:SF3">
    <property type="entry name" value="ARABINAN ENDO-1,5-ALPHA-L-ARABINOSIDASE A-RELATED"/>
    <property type="match status" value="1"/>
</dbReference>
<keyword evidence="2" id="KW-1185">Reference proteome</keyword>
<dbReference type="OrthoDB" id="9759709at2"/>
<dbReference type="PANTHER" id="PTHR43301">
    <property type="entry name" value="ARABINAN ENDO-1,5-ALPHA-L-ARABINOSIDASE"/>
    <property type="match status" value="1"/>
</dbReference>
<protein>
    <recommendedName>
        <fullName evidence="3">Glycosyl hydrolase family 43</fullName>
    </recommendedName>
</protein>
<name>A0A561BX89_9ACTN</name>
<dbReference type="RefSeq" id="WP_145810034.1">
    <property type="nucleotide sequence ID" value="NZ_VIVK01000001.1"/>
</dbReference>
<evidence type="ECO:0008006" key="3">
    <source>
        <dbReference type="Google" id="ProtNLM"/>
    </source>
</evidence>
<dbReference type="InterPro" id="IPR050727">
    <property type="entry name" value="GH43_arabinanases"/>
</dbReference>
<dbReference type="EMBL" id="VIVK01000001">
    <property type="protein sequence ID" value="TWD83463.1"/>
    <property type="molecule type" value="Genomic_DNA"/>
</dbReference>
<dbReference type="Proteomes" id="UP000318380">
    <property type="component" value="Unassembled WGS sequence"/>
</dbReference>
<evidence type="ECO:0000313" key="2">
    <source>
        <dbReference type="Proteomes" id="UP000318380"/>
    </source>
</evidence>
<dbReference type="InterPro" id="IPR023296">
    <property type="entry name" value="Glyco_hydro_beta-prop_sf"/>
</dbReference>
<comment type="caution">
    <text evidence="1">The sequence shown here is derived from an EMBL/GenBank/DDBJ whole genome shotgun (WGS) entry which is preliminary data.</text>
</comment>
<accession>A0A561BX89</accession>
<dbReference type="CDD" id="cd08984">
    <property type="entry name" value="GH43-like"/>
    <property type="match status" value="1"/>
</dbReference>
<evidence type="ECO:0000313" key="1">
    <source>
        <dbReference type="EMBL" id="TWD83463.1"/>
    </source>
</evidence>
<organism evidence="1 2">
    <name type="scientific">Kribbella amoyensis</name>
    <dbReference type="NCBI Taxonomy" id="996641"/>
    <lineage>
        <taxon>Bacteria</taxon>
        <taxon>Bacillati</taxon>
        <taxon>Actinomycetota</taxon>
        <taxon>Actinomycetes</taxon>
        <taxon>Propionibacteriales</taxon>
        <taxon>Kribbellaceae</taxon>
        <taxon>Kribbella</taxon>
    </lineage>
</organism>
<dbReference type="AlphaFoldDB" id="A0A561BX89"/>
<dbReference type="Gene3D" id="2.115.10.20">
    <property type="entry name" value="Glycosyl hydrolase domain, family 43"/>
    <property type="match status" value="1"/>
</dbReference>
<sequence length="317" mass="35208">MRRAPSPLYTDPLHRAPTDPTLIAGPDGRWWMFYTQRRAAEPDGGVRWVHGTDIGIATSPDGGLTWAYEGVAEGLDPRPGRNTLWAPEVVSADGRFHIFTSYVPGVPDRWEGHPRSILHHSSTDLLTWRYEGALPLESDRVIDACVHRLPSGGWRLWYKDEARGSTTWSVDSADLSEWSKPVPVITGAPHEGPNVFRLGRYYWMITDEWRGQAVHRSDDLTRWERSGLILAAPGTHPLDQGFGHHADVVVGTEPGGGEVGWVFYFAHRAVPDPVVADPGRLTDVHVAVLRADGDQLVCDRDEPVALDLRRSLEGDPS</sequence>